<dbReference type="Gene3D" id="3.40.1440.10">
    <property type="entry name" value="GIY-YIG endonuclease"/>
    <property type="match status" value="1"/>
</dbReference>
<dbReference type="GO" id="GO:0005737">
    <property type="term" value="C:cytoplasm"/>
    <property type="evidence" value="ECO:0007669"/>
    <property type="project" value="UniProtKB-SubCell"/>
</dbReference>
<dbReference type="InterPro" id="IPR010994">
    <property type="entry name" value="RuvA_2-like"/>
</dbReference>
<dbReference type="InterPro" id="IPR038476">
    <property type="entry name" value="UvrC_RNase_H_dom_sf"/>
</dbReference>
<name>D6GR06_FILAD</name>
<dbReference type="HAMAP" id="MF_00203">
    <property type="entry name" value="UvrC"/>
    <property type="match status" value="1"/>
</dbReference>
<dbReference type="PATRIC" id="fig|546269.5.peg.655"/>
<keyword evidence="1 7" id="KW-0963">Cytoplasm</keyword>
<dbReference type="PROSITE" id="PS50151">
    <property type="entry name" value="UVR"/>
    <property type="match status" value="1"/>
</dbReference>
<dbReference type="PANTHER" id="PTHR30562">
    <property type="entry name" value="UVRC/OXIDOREDUCTASE"/>
    <property type="match status" value="1"/>
</dbReference>
<dbReference type="GO" id="GO:0003677">
    <property type="term" value="F:DNA binding"/>
    <property type="evidence" value="ECO:0007669"/>
    <property type="project" value="UniProtKB-UniRule"/>
</dbReference>
<dbReference type="GO" id="GO:0006289">
    <property type="term" value="P:nucleotide-excision repair"/>
    <property type="evidence" value="ECO:0007669"/>
    <property type="project" value="UniProtKB-UniRule"/>
</dbReference>
<evidence type="ECO:0000259" key="10">
    <source>
        <dbReference type="PROSITE" id="PS50165"/>
    </source>
</evidence>
<evidence type="ECO:0000313" key="12">
    <source>
        <dbReference type="Proteomes" id="UP000007468"/>
    </source>
</evidence>
<dbReference type="GO" id="GO:0009381">
    <property type="term" value="F:excinuclease ABC activity"/>
    <property type="evidence" value="ECO:0007669"/>
    <property type="project" value="UniProtKB-UniRule"/>
</dbReference>
<evidence type="ECO:0000259" key="8">
    <source>
        <dbReference type="PROSITE" id="PS50151"/>
    </source>
</evidence>
<dbReference type="SUPFAM" id="SSF47781">
    <property type="entry name" value="RuvA domain 2-like"/>
    <property type="match status" value="1"/>
</dbReference>
<protein>
    <recommendedName>
        <fullName evidence="7">UvrABC system protein C</fullName>
        <shortName evidence="7">Protein UvrC</shortName>
    </recommendedName>
    <alternativeName>
        <fullName evidence="7">Excinuclease ABC subunit C</fullName>
    </alternativeName>
</protein>
<dbReference type="Gene3D" id="4.10.860.10">
    <property type="entry name" value="UVR domain"/>
    <property type="match status" value="1"/>
</dbReference>
<dbReference type="NCBIfam" id="TIGR00194">
    <property type="entry name" value="uvrC"/>
    <property type="match status" value="1"/>
</dbReference>
<keyword evidence="2 7" id="KW-0227">DNA damage</keyword>
<keyword evidence="12" id="KW-1185">Reference proteome</keyword>
<dbReference type="InterPro" id="IPR036876">
    <property type="entry name" value="UVR_dom_sf"/>
</dbReference>
<dbReference type="Pfam" id="PF14520">
    <property type="entry name" value="HHH_5"/>
    <property type="match status" value="1"/>
</dbReference>
<feature type="domain" description="UvrC family homology region profile" evidence="10">
    <location>
        <begin position="258"/>
        <end position="480"/>
    </location>
</feature>
<comment type="subunit">
    <text evidence="7">Interacts with UvrB in an incision complex.</text>
</comment>
<dbReference type="Pfam" id="PF08459">
    <property type="entry name" value="UvrC_RNaseH_dom"/>
    <property type="match status" value="1"/>
</dbReference>
<evidence type="ECO:0000256" key="1">
    <source>
        <dbReference type="ARBA" id="ARBA00022490"/>
    </source>
</evidence>
<dbReference type="KEGG" id="faa:HMPREF0389_00009"/>
<dbReference type="STRING" id="546269.HMPREF0389_00009"/>
<dbReference type="InterPro" id="IPR035901">
    <property type="entry name" value="GIY-YIG_endonuc_sf"/>
</dbReference>
<dbReference type="PROSITE" id="PS50165">
    <property type="entry name" value="UVRC"/>
    <property type="match status" value="1"/>
</dbReference>
<dbReference type="EMBL" id="CP002390">
    <property type="protein sequence ID" value="EFE28097.1"/>
    <property type="molecule type" value="Genomic_DNA"/>
</dbReference>
<dbReference type="InterPro" id="IPR001162">
    <property type="entry name" value="UvrC_RNase_H_dom"/>
</dbReference>
<sequence>MKEQIKNLINTLPSSPGVYLMKNDADKVIYVGKAVSLKNRVSQYFRKSGHTDLKVSAMVSNVSYFDYIVTDSEMEALILENNLIKEYNPPYNILLRDDKTYPYVKVTVQEEFPRVIKTRKVTKDGSKYFGPYTNVFALNEILDTLQELYPIRTCRREIRKSIERGERPCLNYYIHRCIGPCTGKADKKEYNAMIEEILLFLQGKSDDIVSILTDKMKQASVEMRFEDAAKFRDKLQGISSLFESQKLVSADNDKHQDYISYHNEDGNVMIQIFYIRDGKMLGSDHFYFKKTEQSREEVVSSFIKQFYLNTNFIPEQIFVEESFDDMELLAKHLSGKKGKKTEFIIPIRGEKRKLLNLVRKNAEQNYIKENNIVDLQKRKKHQVLEELQDIMKLNTFPHRIEAFDISNISGVDSVGGQVVFIDGKKAPKEYRKYRIKSVEGPDDYSSLKEVIERRVQHPNLPDLFLMDGGKGQVSVIRNLLEDIGLDIPVFGLYKDDKHRTKGICSDEELFEIDKKSDVYKLIYAIQEEVHRFAIEYHRSLREKHLSRSELDDIPGVGSKKKMILLKEFKSVKNIKEKTEEELSAVKGIDRRTAKNIVEYFDKKNPIRRELKMLESERK</sequence>
<organism evidence="11 12">
    <name type="scientific">Filifactor alocis (strain ATCC 35896 / CCUG 47790 / D40 B5)</name>
    <name type="common">Fusobacterium alocis</name>
    <dbReference type="NCBI Taxonomy" id="546269"/>
    <lineage>
        <taxon>Bacteria</taxon>
        <taxon>Bacillati</taxon>
        <taxon>Bacillota</taxon>
        <taxon>Clostridia</taxon>
        <taxon>Peptostreptococcales</taxon>
        <taxon>Filifactoraceae</taxon>
        <taxon>Filifactor</taxon>
    </lineage>
</organism>
<dbReference type="Pfam" id="PF01541">
    <property type="entry name" value="GIY-YIG"/>
    <property type="match status" value="1"/>
</dbReference>
<comment type="function">
    <text evidence="7">The UvrABC repair system catalyzes the recognition and processing of DNA lesions. UvrC both incises the 5' and 3' sides of the lesion. The N-terminal half is responsible for the 3' incision and the C-terminal half is responsible for the 5' incision.</text>
</comment>
<dbReference type="AlphaFoldDB" id="D6GR06"/>
<dbReference type="Pfam" id="PF02151">
    <property type="entry name" value="UVR"/>
    <property type="match status" value="1"/>
</dbReference>
<dbReference type="SUPFAM" id="SSF82771">
    <property type="entry name" value="GIY-YIG endonuclease"/>
    <property type="match status" value="1"/>
</dbReference>
<comment type="subcellular location">
    <subcellularLocation>
        <location evidence="7">Cytoplasm</location>
    </subcellularLocation>
</comment>
<dbReference type="FunFam" id="3.40.1440.10:FF:000001">
    <property type="entry name" value="UvrABC system protein C"/>
    <property type="match status" value="1"/>
</dbReference>
<dbReference type="PROSITE" id="PS50164">
    <property type="entry name" value="GIY_YIG"/>
    <property type="match status" value="1"/>
</dbReference>
<comment type="similarity">
    <text evidence="7">Belongs to the UvrC family.</text>
</comment>
<dbReference type="PANTHER" id="PTHR30562:SF1">
    <property type="entry name" value="UVRABC SYSTEM PROTEIN C"/>
    <property type="match status" value="1"/>
</dbReference>
<keyword evidence="11" id="KW-0378">Hydrolase</keyword>
<dbReference type="RefSeq" id="WP_014262281.1">
    <property type="nucleotide sequence ID" value="NC_016630.1"/>
</dbReference>
<evidence type="ECO:0000256" key="2">
    <source>
        <dbReference type="ARBA" id="ARBA00022763"/>
    </source>
</evidence>
<dbReference type="CDD" id="cd10434">
    <property type="entry name" value="GIY-YIG_UvrC_Cho"/>
    <property type="match status" value="1"/>
</dbReference>
<feature type="domain" description="UVR" evidence="8">
    <location>
        <begin position="206"/>
        <end position="241"/>
    </location>
</feature>
<dbReference type="InterPro" id="IPR001943">
    <property type="entry name" value="UVR_dom"/>
</dbReference>
<dbReference type="Gene3D" id="3.30.420.340">
    <property type="entry name" value="UvrC, RNAse H endonuclease domain"/>
    <property type="match status" value="1"/>
</dbReference>
<dbReference type="GO" id="GO:0009432">
    <property type="term" value="P:SOS response"/>
    <property type="evidence" value="ECO:0007669"/>
    <property type="project" value="UniProtKB-UniRule"/>
</dbReference>
<keyword evidence="4 7" id="KW-0267">Excision nuclease</keyword>
<keyword evidence="6 7" id="KW-0742">SOS response</keyword>
<dbReference type="Proteomes" id="UP000007468">
    <property type="component" value="Chromosome"/>
</dbReference>
<reference evidence="12" key="1">
    <citation type="submission" date="2010-12" db="EMBL/GenBank/DDBJ databases">
        <title>The genome sequence of Filifactor alocis strain ATCC 35896.</title>
        <authorList>
            <consortium name="The Broad Institute Genome Sequencing Platform"/>
            <person name="Ward D."/>
            <person name="Earl A."/>
            <person name="Feldgarden M."/>
            <person name="Young S.K."/>
            <person name="Gargeya S."/>
            <person name="Zeng Q."/>
            <person name="Alvarado L."/>
            <person name="Berlin A."/>
            <person name="Bochicchio J."/>
            <person name="Chapman S.B."/>
            <person name="Chen Z."/>
            <person name="Freedman E."/>
            <person name="Gellesch M."/>
            <person name="Goldberg J."/>
            <person name="Griggs A."/>
            <person name="Gujja S."/>
            <person name="Heilman E."/>
            <person name="Heiman D."/>
            <person name="Howarth C."/>
            <person name="Mehta T."/>
            <person name="Neiman D."/>
            <person name="Pearson M."/>
            <person name="Roberts A."/>
            <person name="Saif S."/>
            <person name="Shea T."/>
            <person name="Shenoy N."/>
            <person name="Sisk P."/>
            <person name="Stolte C."/>
            <person name="Sykes S."/>
            <person name="White J."/>
            <person name="Yandava C."/>
            <person name="Izard J."/>
            <person name="Blanton J.M."/>
            <person name="Baranova O.V."/>
            <person name="Tanner A.C."/>
            <person name="Dewhirst F.E."/>
            <person name="Haas B."/>
            <person name="Nusbaum C."/>
            <person name="Birren B."/>
        </authorList>
    </citation>
    <scope>NUCLEOTIDE SEQUENCE [LARGE SCALE GENOMIC DNA]</scope>
    <source>
        <strain evidence="12">ATCC 35896 / D40 B5</strain>
    </source>
</reference>
<dbReference type="SUPFAM" id="SSF46600">
    <property type="entry name" value="C-terminal UvrC-binding domain of UvrB"/>
    <property type="match status" value="1"/>
</dbReference>
<dbReference type="InterPro" id="IPR004791">
    <property type="entry name" value="UvrC"/>
</dbReference>
<evidence type="ECO:0000256" key="6">
    <source>
        <dbReference type="ARBA" id="ARBA00023236"/>
    </source>
</evidence>
<evidence type="ECO:0000256" key="4">
    <source>
        <dbReference type="ARBA" id="ARBA00022881"/>
    </source>
</evidence>
<evidence type="ECO:0000313" key="11">
    <source>
        <dbReference type="EMBL" id="EFE28097.1"/>
    </source>
</evidence>
<gene>
    <name evidence="7 11" type="primary">uvrC</name>
    <name evidence="11" type="ordered locus">HMPREF0389_00009</name>
</gene>
<dbReference type="InterPro" id="IPR050066">
    <property type="entry name" value="UvrABC_protein_C"/>
</dbReference>
<dbReference type="OrthoDB" id="9804933at2"/>
<keyword evidence="5 7" id="KW-0234">DNA repair</keyword>
<dbReference type="GO" id="GO:0009380">
    <property type="term" value="C:excinuclease repair complex"/>
    <property type="evidence" value="ECO:0007669"/>
    <property type="project" value="InterPro"/>
</dbReference>
<dbReference type="eggNOG" id="COG0322">
    <property type="taxonomic scope" value="Bacteria"/>
</dbReference>
<evidence type="ECO:0000259" key="9">
    <source>
        <dbReference type="PROSITE" id="PS50164"/>
    </source>
</evidence>
<dbReference type="SMART" id="SM00465">
    <property type="entry name" value="GIYc"/>
    <property type="match status" value="1"/>
</dbReference>
<dbReference type="InterPro" id="IPR047296">
    <property type="entry name" value="GIY-YIG_UvrC_Cho"/>
</dbReference>
<evidence type="ECO:0000256" key="3">
    <source>
        <dbReference type="ARBA" id="ARBA00022769"/>
    </source>
</evidence>
<dbReference type="Gene3D" id="1.10.150.20">
    <property type="entry name" value="5' to 3' exonuclease, C-terminal subdomain"/>
    <property type="match status" value="1"/>
</dbReference>
<feature type="domain" description="GIY-YIG" evidence="9">
    <location>
        <begin position="14"/>
        <end position="93"/>
    </location>
</feature>
<proteinExistence type="inferred from homology"/>
<evidence type="ECO:0000256" key="5">
    <source>
        <dbReference type="ARBA" id="ARBA00023204"/>
    </source>
</evidence>
<dbReference type="Pfam" id="PF22920">
    <property type="entry name" value="UvrC_RNaseH"/>
    <property type="match status" value="1"/>
</dbReference>
<keyword evidence="3 7" id="KW-0228">DNA excision</keyword>
<evidence type="ECO:0000256" key="7">
    <source>
        <dbReference type="HAMAP-Rule" id="MF_00203"/>
    </source>
</evidence>
<accession>D6GR06</accession>
<dbReference type="InterPro" id="IPR000305">
    <property type="entry name" value="GIY-YIG_endonuc"/>
</dbReference>